<sequence length="123" mass="13318">MDWLKKAVDFDEFVEESTDGMVLAMHNDYDCVCSACWGQCKSNSAGGEYGDGHSTYGATFLVAYDPSFETEVKCLGGCEGVAEVCEQIVATRDYSLLDRMMAVVEAKTKSKFNSHSCGSCSGC</sequence>
<accession>A0AAD8Y8R5</accession>
<organism evidence="1 2">
    <name type="scientific">Skeletonema marinoi</name>
    <dbReference type="NCBI Taxonomy" id="267567"/>
    <lineage>
        <taxon>Eukaryota</taxon>
        <taxon>Sar</taxon>
        <taxon>Stramenopiles</taxon>
        <taxon>Ochrophyta</taxon>
        <taxon>Bacillariophyta</taxon>
        <taxon>Coscinodiscophyceae</taxon>
        <taxon>Thalassiosirophycidae</taxon>
        <taxon>Thalassiosirales</taxon>
        <taxon>Skeletonemataceae</taxon>
        <taxon>Skeletonema</taxon>
        <taxon>Skeletonema marinoi-dohrnii complex</taxon>
    </lineage>
</organism>
<dbReference type="AlphaFoldDB" id="A0AAD8Y8R5"/>
<name>A0AAD8Y8R5_9STRA</name>
<evidence type="ECO:0000313" key="2">
    <source>
        <dbReference type="Proteomes" id="UP001224775"/>
    </source>
</evidence>
<gene>
    <name evidence="1" type="ORF">QTG54_008289</name>
</gene>
<dbReference type="EMBL" id="JATAAI010000014">
    <property type="protein sequence ID" value="KAK1741037.1"/>
    <property type="molecule type" value="Genomic_DNA"/>
</dbReference>
<evidence type="ECO:0000313" key="1">
    <source>
        <dbReference type="EMBL" id="KAK1741037.1"/>
    </source>
</evidence>
<comment type="caution">
    <text evidence="1">The sequence shown here is derived from an EMBL/GenBank/DDBJ whole genome shotgun (WGS) entry which is preliminary data.</text>
</comment>
<reference evidence="1" key="1">
    <citation type="submission" date="2023-06" db="EMBL/GenBank/DDBJ databases">
        <title>Survivors Of The Sea: Transcriptome response of Skeletonema marinoi to long-term dormancy.</title>
        <authorList>
            <person name="Pinder M.I.M."/>
            <person name="Kourtchenko O."/>
            <person name="Robertson E.K."/>
            <person name="Larsson T."/>
            <person name="Maumus F."/>
            <person name="Osuna-Cruz C.M."/>
            <person name="Vancaester E."/>
            <person name="Stenow R."/>
            <person name="Vandepoele K."/>
            <person name="Ploug H."/>
            <person name="Bruchert V."/>
            <person name="Godhe A."/>
            <person name="Topel M."/>
        </authorList>
    </citation>
    <scope>NUCLEOTIDE SEQUENCE</scope>
    <source>
        <strain evidence="1">R05AC</strain>
    </source>
</reference>
<dbReference type="Proteomes" id="UP001224775">
    <property type="component" value="Unassembled WGS sequence"/>
</dbReference>
<keyword evidence="2" id="KW-1185">Reference proteome</keyword>
<proteinExistence type="predicted"/>
<protein>
    <submittedName>
        <fullName evidence="1">Uncharacterized protein</fullName>
    </submittedName>
</protein>